<sequence>MDPLPLLNFFTHHASDQAMLGPDVWPMKEESHPPRSLDVTDAFAAAIDTLATICVSNEAGQKVAMTVTLPPDGRVIITLAENRCGVENTPKFLEQLWRALDSLRRNPSDKVEKGNDIFAITFSHGIHTLKRRIRSLWMGAITFHGFLEASKTKSGDESIRGRLTAAFTLLAKIVNRRDAPNRDEMVYLVEEMHAFYDHCQALLNERDTVRQWLKEYAACNGSADFPLRWYLMACLALYLNTASLIKLATHPDFDDIFRRPLYVKTLQPDNHTLDYPLQKSFWDSYIADILDRCEIRAAKSPKLWRALDEEITHAIATAKETKSAPVHCELRLLSHHHQSLLSPPEKEVGEDTATPPQNYIGTSEAPCYACGVFMDAYRSEPRDVFNRMYTRNPKPKLQVPWAMPKFGNATKAKRRGGAVRKEGGPAIATAAAAAAAALWPPAPPAAAPSPQMPHRPLLRGSPPSRFLLSRRAWAFASHSLASALPASLRGWSVLPARPAPMQASGGDVFGERWTRSGRTH</sequence>
<dbReference type="EMBL" id="ML170402">
    <property type="protein sequence ID" value="TDL14041.1"/>
    <property type="molecule type" value="Genomic_DNA"/>
</dbReference>
<protein>
    <submittedName>
        <fullName evidence="1">Uncharacterized protein</fullName>
    </submittedName>
</protein>
<keyword evidence="2" id="KW-1185">Reference proteome</keyword>
<dbReference type="InterPro" id="IPR027796">
    <property type="entry name" value="OTT_1508_deam-like"/>
</dbReference>
<reference evidence="1 2" key="1">
    <citation type="submission" date="2018-06" db="EMBL/GenBank/DDBJ databases">
        <title>A transcriptomic atlas of mushroom development highlights an independent origin of complex multicellularity.</title>
        <authorList>
            <consortium name="DOE Joint Genome Institute"/>
            <person name="Krizsan K."/>
            <person name="Almasi E."/>
            <person name="Merenyi Z."/>
            <person name="Sahu N."/>
            <person name="Viragh M."/>
            <person name="Koszo T."/>
            <person name="Mondo S."/>
            <person name="Kiss B."/>
            <person name="Balint B."/>
            <person name="Kues U."/>
            <person name="Barry K."/>
            <person name="Hegedus J.C."/>
            <person name="Henrissat B."/>
            <person name="Johnson J."/>
            <person name="Lipzen A."/>
            <person name="Ohm R."/>
            <person name="Nagy I."/>
            <person name="Pangilinan J."/>
            <person name="Yan J."/>
            <person name="Xiong Y."/>
            <person name="Grigoriev I.V."/>
            <person name="Hibbett D.S."/>
            <person name="Nagy L.G."/>
        </authorList>
    </citation>
    <scope>NUCLEOTIDE SEQUENCE [LARGE SCALE GENOMIC DNA]</scope>
    <source>
        <strain evidence="1 2">SZMC22713</strain>
    </source>
</reference>
<accession>A0A4Y7PG81</accession>
<proteinExistence type="predicted"/>
<dbReference type="AlphaFoldDB" id="A0A4Y7PG81"/>
<name>A0A4Y7PG81_9AGAM</name>
<evidence type="ECO:0000313" key="2">
    <source>
        <dbReference type="Proteomes" id="UP000294933"/>
    </source>
</evidence>
<dbReference type="Proteomes" id="UP000294933">
    <property type="component" value="Unassembled WGS sequence"/>
</dbReference>
<evidence type="ECO:0000313" key="1">
    <source>
        <dbReference type="EMBL" id="TDL14041.1"/>
    </source>
</evidence>
<organism evidence="1 2">
    <name type="scientific">Rickenella mellea</name>
    <dbReference type="NCBI Taxonomy" id="50990"/>
    <lineage>
        <taxon>Eukaryota</taxon>
        <taxon>Fungi</taxon>
        <taxon>Dikarya</taxon>
        <taxon>Basidiomycota</taxon>
        <taxon>Agaricomycotina</taxon>
        <taxon>Agaricomycetes</taxon>
        <taxon>Hymenochaetales</taxon>
        <taxon>Rickenellaceae</taxon>
        <taxon>Rickenella</taxon>
    </lineage>
</organism>
<dbReference type="Pfam" id="PF14441">
    <property type="entry name" value="OTT_1508_deam"/>
    <property type="match status" value="1"/>
</dbReference>
<dbReference type="STRING" id="50990.A0A4Y7PG81"/>
<dbReference type="VEuPathDB" id="FungiDB:BD410DRAFT_846398"/>
<gene>
    <name evidence="1" type="ORF">BD410DRAFT_846398</name>
</gene>